<dbReference type="InParanoid" id="A9VBZ3"/>
<evidence type="ECO:0000256" key="5">
    <source>
        <dbReference type="SAM" id="MobiDB-lite"/>
    </source>
</evidence>
<dbReference type="OMA" id="AVICNDC"/>
<dbReference type="SMART" id="SM00064">
    <property type="entry name" value="FYVE"/>
    <property type="match status" value="1"/>
</dbReference>
<dbReference type="GeneID" id="5895541"/>
<dbReference type="Pfam" id="PF01363">
    <property type="entry name" value="FYVE"/>
    <property type="match status" value="1"/>
</dbReference>
<dbReference type="EMBL" id="CH991579">
    <property type="protein sequence ID" value="EDQ84889.1"/>
    <property type="molecule type" value="Genomic_DNA"/>
</dbReference>
<dbReference type="PROSITE" id="PS50178">
    <property type="entry name" value="ZF_FYVE"/>
    <property type="match status" value="1"/>
</dbReference>
<dbReference type="RefSeq" id="XP_001750230.1">
    <property type="nucleotide sequence ID" value="XM_001750178.1"/>
</dbReference>
<evidence type="ECO:0000256" key="3">
    <source>
        <dbReference type="ARBA" id="ARBA00022833"/>
    </source>
</evidence>
<keyword evidence="1" id="KW-0479">Metal-binding</keyword>
<evidence type="ECO:0000313" key="7">
    <source>
        <dbReference type="EMBL" id="EDQ84889.1"/>
    </source>
</evidence>
<feature type="region of interest" description="Disordered" evidence="5">
    <location>
        <begin position="322"/>
        <end position="371"/>
    </location>
</feature>
<dbReference type="AlphaFoldDB" id="A9VBZ3"/>
<dbReference type="InterPro" id="IPR011011">
    <property type="entry name" value="Znf_FYVE_PHD"/>
</dbReference>
<dbReference type="InterPro" id="IPR017455">
    <property type="entry name" value="Znf_FYVE-rel"/>
</dbReference>
<dbReference type="SUPFAM" id="SSF57903">
    <property type="entry name" value="FYVE/PHD zinc finger"/>
    <property type="match status" value="1"/>
</dbReference>
<gene>
    <name evidence="7" type="ORF">MONBRDRAFT_29736</name>
</gene>
<organism evidence="7 8">
    <name type="scientific">Monosiga brevicollis</name>
    <name type="common">Choanoflagellate</name>
    <dbReference type="NCBI Taxonomy" id="81824"/>
    <lineage>
        <taxon>Eukaryota</taxon>
        <taxon>Choanoflagellata</taxon>
        <taxon>Craspedida</taxon>
        <taxon>Salpingoecidae</taxon>
        <taxon>Monosiga</taxon>
    </lineage>
</organism>
<protein>
    <recommendedName>
        <fullName evidence="6">FYVE-type domain-containing protein</fullName>
    </recommendedName>
</protein>
<proteinExistence type="predicted"/>
<keyword evidence="3" id="KW-0862">Zinc</keyword>
<dbReference type="Proteomes" id="UP000001357">
    <property type="component" value="Unassembled WGS sequence"/>
</dbReference>
<name>A9VBZ3_MONBE</name>
<feature type="compositionally biased region" description="Basic and acidic residues" evidence="5">
    <location>
        <begin position="322"/>
        <end position="344"/>
    </location>
</feature>
<keyword evidence="2 4" id="KW-0863">Zinc-finger</keyword>
<dbReference type="SUPFAM" id="SSF140125">
    <property type="entry name" value="Rabenosyn-5 Rab-binding domain-like"/>
    <property type="match status" value="1"/>
</dbReference>
<keyword evidence="8" id="KW-1185">Reference proteome</keyword>
<dbReference type="KEGG" id="mbr:MONBRDRAFT_29736"/>
<evidence type="ECO:0000256" key="2">
    <source>
        <dbReference type="ARBA" id="ARBA00022771"/>
    </source>
</evidence>
<dbReference type="InterPro" id="IPR052727">
    <property type="entry name" value="Rab4/Rab5_effector"/>
</dbReference>
<dbReference type="InterPro" id="IPR013083">
    <property type="entry name" value="Znf_RING/FYVE/PHD"/>
</dbReference>
<evidence type="ECO:0000259" key="6">
    <source>
        <dbReference type="PROSITE" id="PS50178"/>
    </source>
</evidence>
<dbReference type="InterPro" id="IPR000306">
    <property type="entry name" value="Znf_FYVE"/>
</dbReference>
<sequence length="421" mass="46417">MEVAAGFVCPSCFKDLGNLESLEKHFAAGCKGPSAGKTGPGTKGNRLAKLLKLKSADDETAPGALGAAAAPNPADDPAYLTHVEFEPQTIDFERNIIPWVDGKIIKACPECGKKFSLTRRQHHCRLCGSVLCDDCSLALEANVAIALTVPPELPGKKQRLSHEQKLTLLRESLVIPGEVIRICPFCHQSLHTYAIATASVFPICNAANVKSKCKQPQYPITGSSSKPIRATAAVGSYESVAEEFQAISADLLVIEKQCRVVAGAIKKEDADKFPSSLRLHAAITQQWRTFIQMTKGTRMTLPPLADVKKIALEREKARQEAEERERQLRLQQQREREQAEKEAAAIRARRAARKEKEPRRNAPTPPTAAAVPVNADTLMLIREQRTYIMRCIKDARRRNAQDEVNMLQAQLQELEVIMGQS</sequence>
<dbReference type="GO" id="GO:0008270">
    <property type="term" value="F:zinc ion binding"/>
    <property type="evidence" value="ECO:0007669"/>
    <property type="project" value="UniProtKB-KW"/>
</dbReference>
<evidence type="ECO:0000313" key="8">
    <source>
        <dbReference type="Proteomes" id="UP000001357"/>
    </source>
</evidence>
<dbReference type="STRING" id="81824.A9VBZ3"/>
<dbReference type="eggNOG" id="KOG1842">
    <property type="taxonomic scope" value="Eukaryota"/>
</dbReference>
<dbReference type="PANTHER" id="PTHR13510:SF44">
    <property type="entry name" value="RABENOSYN-5"/>
    <property type="match status" value="1"/>
</dbReference>
<dbReference type="InterPro" id="IPR036531">
    <property type="entry name" value="Rbsn_Rab-bd_sf"/>
</dbReference>
<evidence type="ECO:0000256" key="4">
    <source>
        <dbReference type="PROSITE-ProRule" id="PRU00091"/>
    </source>
</evidence>
<feature type="domain" description="FYVE-type" evidence="6">
    <location>
        <begin position="102"/>
        <end position="191"/>
    </location>
</feature>
<reference evidence="7 8" key="1">
    <citation type="journal article" date="2008" name="Nature">
        <title>The genome of the choanoflagellate Monosiga brevicollis and the origin of metazoans.</title>
        <authorList>
            <consortium name="JGI Sequencing"/>
            <person name="King N."/>
            <person name="Westbrook M.J."/>
            <person name="Young S.L."/>
            <person name="Kuo A."/>
            <person name="Abedin M."/>
            <person name="Chapman J."/>
            <person name="Fairclough S."/>
            <person name="Hellsten U."/>
            <person name="Isogai Y."/>
            <person name="Letunic I."/>
            <person name="Marr M."/>
            <person name="Pincus D."/>
            <person name="Putnam N."/>
            <person name="Rokas A."/>
            <person name="Wright K.J."/>
            <person name="Zuzow R."/>
            <person name="Dirks W."/>
            <person name="Good M."/>
            <person name="Goodstein D."/>
            <person name="Lemons D."/>
            <person name="Li W."/>
            <person name="Lyons J.B."/>
            <person name="Morris A."/>
            <person name="Nichols S."/>
            <person name="Richter D.J."/>
            <person name="Salamov A."/>
            <person name="Bork P."/>
            <person name="Lim W.A."/>
            <person name="Manning G."/>
            <person name="Miller W.T."/>
            <person name="McGinnis W."/>
            <person name="Shapiro H."/>
            <person name="Tjian R."/>
            <person name="Grigoriev I.V."/>
            <person name="Rokhsar D."/>
        </authorList>
    </citation>
    <scope>NUCLEOTIDE SEQUENCE [LARGE SCALE GENOMIC DNA]</scope>
    <source>
        <strain evidence="8">MX1 / ATCC 50154</strain>
    </source>
</reference>
<accession>A9VBZ3</accession>
<dbReference type="Gene3D" id="3.30.40.10">
    <property type="entry name" value="Zinc/RING finger domain, C3HC4 (zinc finger)"/>
    <property type="match status" value="1"/>
</dbReference>
<dbReference type="PANTHER" id="PTHR13510">
    <property type="entry name" value="FYVE-FINGER-CONTAINING RAB5 EFFECTOR PROTEIN RABENOSYN-5-RELATED"/>
    <property type="match status" value="1"/>
</dbReference>
<evidence type="ECO:0000256" key="1">
    <source>
        <dbReference type="ARBA" id="ARBA00022723"/>
    </source>
</evidence>